<protein>
    <recommendedName>
        <fullName evidence="3">tRNA dimethylallyltransferase</fullName>
        <ecNumber evidence="3">2.5.1.75</ecNumber>
    </recommendedName>
</protein>
<evidence type="ECO:0000256" key="6">
    <source>
        <dbReference type="ARBA" id="ARBA00022741"/>
    </source>
</evidence>
<comment type="catalytic activity">
    <reaction evidence="9">
        <text>adenosine(37) in tRNA + dimethylallyl diphosphate = N(6)-dimethylallyladenosine(37) in tRNA + diphosphate</text>
        <dbReference type="Rhea" id="RHEA:26482"/>
        <dbReference type="Rhea" id="RHEA-COMP:10162"/>
        <dbReference type="Rhea" id="RHEA-COMP:10375"/>
        <dbReference type="ChEBI" id="CHEBI:33019"/>
        <dbReference type="ChEBI" id="CHEBI:57623"/>
        <dbReference type="ChEBI" id="CHEBI:74411"/>
        <dbReference type="ChEBI" id="CHEBI:74415"/>
        <dbReference type="EC" id="2.5.1.75"/>
    </reaction>
</comment>
<dbReference type="AlphaFoldDB" id="A0A644WDX5"/>
<dbReference type="PANTHER" id="PTHR11088">
    <property type="entry name" value="TRNA DIMETHYLALLYLTRANSFERASE"/>
    <property type="match status" value="1"/>
</dbReference>
<evidence type="ECO:0000256" key="4">
    <source>
        <dbReference type="ARBA" id="ARBA00022679"/>
    </source>
</evidence>
<dbReference type="Pfam" id="PF01715">
    <property type="entry name" value="IPPT"/>
    <property type="match status" value="1"/>
</dbReference>
<dbReference type="PANTHER" id="PTHR11088:SF60">
    <property type="entry name" value="TRNA DIMETHYLALLYLTRANSFERASE"/>
    <property type="match status" value="1"/>
</dbReference>
<reference evidence="10" key="1">
    <citation type="submission" date="2019-08" db="EMBL/GenBank/DDBJ databases">
        <authorList>
            <person name="Kucharzyk K."/>
            <person name="Murdoch R.W."/>
            <person name="Higgins S."/>
            <person name="Loffler F."/>
        </authorList>
    </citation>
    <scope>NUCLEOTIDE SEQUENCE</scope>
</reference>
<dbReference type="HAMAP" id="MF_00185">
    <property type="entry name" value="IPP_trans"/>
    <property type="match status" value="1"/>
</dbReference>
<organism evidence="10">
    <name type="scientific">bioreactor metagenome</name>
    <dbReference type="NCBI Taxonomy" id="1076179"/>
    <lineage>
        <taxon>unclassified sequences</taxon>
        <taxon>metagenomes</taxon>
        <taxon>ecological metagenomes</taxon>
    </lineage>
</organism>
<dbReference type="InterPro" id="IPR039657">
    <property type="entry name" value="Dimethylallyltransferase"/>
</dbReference>
<evidence type="ECO:0000256" key="5">
    <source>
        <dbReference type="ARBA" id="ARBA00022694"/>
    </source>
</evidence>
<dbReference type="SUPFAM" id="SSF52540">
    <property type="entry name" value="P-loop containing nucleoside triphosphate hydrolases"/>
    <property type="match status" value="2"/>
</dbReference>
<keyword evidence="4 10" id="KW-0808">Transferase</keyword>
<evidence type="ECO:0000256" key="7">
    <source>
        <dbReference type="ARBA" id="ARBA00022840"/>
    </source>
</evidence>
<comment type="caution">
    <text evidence="10">The sequence shown here is derived from an EMBL/GenBank/DDBJ whole genome shotgun (WGS) entry which is preliminary data.</text>
</comment>
<dbReference type="GO" id="GO:0006400">
    <property type="term" value="P:tRNA modification"/>
    <property type="evidence" value="ECO:0007669"/>
    <property type="project" value="TreeGrafter"/>
</dbReference>
<sequence length="317" mass="37128">MTTDSDCFKKNEHYYNTLLVLPGPTGVGKTSISLSLAQYFRAPIISSDSRQIYKELKIGTAAPTEQELAQAEHFFIGTHSIFDVYNAGQYELDVLELLNELFREHRVVLLVGGSMMYIDAVCNGLDDIPTVNEETRKYWQDIYREKGLTFIQEELKRLDPQHAAEVDMQNYKRVLHALEVCSMTGKPYSELRTGTKKERNFNIIKVGLNRPRPELYERINQRVEVMMQDGLLDEARKYYPYKYLNALNTVGYKELYEYMDGKCSLEEAVQKIKQDSRRYAKRQLTWFNRDQDIHWFHPDDEKGIIEFVNKILKVIIH</sequence>
<comment type="similarity">
    <text evidence="2">Belongs to the IPP transferase family.</text>
</comment>
<evidence type="ECO:0000256" key="8">
    <source>
        <dbReference type="ARBA" id="ARBA00022842"/>
    </source>
</evidence>
<gene>
    <name evidence="10" type="primary">miaA_16</name>
    <name evidence="10" type="ORF">SDC9_47967</name>
</gene>
<dbReference type="EC" id="2.5.1.75" evidence="3"/>
<keyword evidence="7" id="KW-0067">ATP-binding</keyword>
<dbReference type="Gene3D" id="3.40.50.300">
    <property type="entry name" value="P-loop containing nucleotide triphosphate hydrolases"/>
    <property type="match status" value="1"/>
</dbReference>
<evidence type="ECO:0000256" key="3">
    <source>
        <dbReference type="ARBA" id="ARBA00012665"/>
    </source>
</evidence>
<evidence type="ECO:0000256" key="2">
    <source>
        <dbReference type="ARBA" id="ARBA00005842"/>
    </source>
</evidence>
<dbReference type="GO" id="GO:0052381">
    <property type="term" value="F:tRNA dimethylallyltransferase activity"/>
    <property type="evidence" value="ECO:0007669"/>
    <property type="project" value="UniProtKB-EC"/>
</dbReference>
<evidence type="ECO:0000256" key="1">
    <source>
        <dbReference type="ARBA" id="ARBA00001946"/>
    </source>
</evidence>
<keyword evidence="8" id="KW-0460">Magnesium</keyword>
<keyword evidence="6" id="KW-0547">Nucleotide-binding</keyword>
<keyword evidence="5" id="KW-0819">tRNA processing</keyword>
<proteinExistence type="inferred from homology"/>
<dbReference type="Gene3D" id="1.10.20.140">
    <property type="match status" value="1"/>
</dbReference>
<dbReference type="NCBIfam" id="TIGR00174">
    <property type="entry name" value="miaA"/>
    <property type="match status" value="1"/>
</dbReference>
<dbReference type="InterPro" id="IPR018022">
    <property type="entry name" value="IPT"/>
</dbReference>
<comment type="cofactor">
    <cofactor evidence="1">
        <name>Mg(2+)</name>
        <dbReference type="ChEBI" id="CHEBI:18420"/>
    </cofactor>
</comment>
<dbReference type="GO" id="GO:0005524">
    <property type="term" value="F:ATP binding"/>
    <property type="evidence" value="ECO:0007669"/>
    <property type="project" value="UniProtKB-KW"/>
</dbReference>
<accession>A0A644WDX5</accession>
<evidence type="ECO:0000313" key="10">
    <source>
        <dbReference type="EMBL" id="MPM01727.1"/>
    </source>
</evidence>
<name>A0A644WDX5_9ZZZZ</name>
<dbReference type="InterPro" id="IPR027417">
    <property type="entry name" value="P-loop_NTPase"/>
</dbReference>
<dbReference type="EMBL" id="VSSQ01000818">
    <property type="protein sequence ID" value="MPM01727.1"/>
    <property type="molecule type" value="Genomic_DNA"/>
</dbReference>
<evidence type="ECO:0000256" key="9">
    <source>
        <dbReference type="ARBA" id="ARBA00049563"/>
    </source>
</evidence>